<gene>
    <name evidence="1" type="ORF">BU26DRAFT_559215</name>
</gene>
<evidence type="ECO:0000313" key="2">
    <source>
        <dbReference type="Proteomes" id="UP000800094"/>
    </source>
</evidence>
<dbReference type="GeneID" id="54586005"/>
<accession>A0A6A6IW79</accession>
<reference evidence="1" key="1">
    <citation type="journal article" date="2020" name="Stud. Mycol.">
        <title>101 Dothideomycetes genomes: a test case for predicting lifestyles and emergence of pathogens.</title>
        <authorList>
            <person name="Haridas S."/>
            <person name="Albert R."/>
            <person name="Binder M."/>
            <person name="Bloem J."/>
            <person name="Labutti K."/>
            <person name="Salamov A."/>
            <person name="Andreopoulos B."/>
            <person name="Baker S."/>
            <person name="Barry K."/>
            <person name="Bills G."/>
            <person name="Bluhm B."/>
            <person name="Cannon C."/>
            <person name="Castanera R."/>
            <person name="Culley D."/>
            <person name="Daum C."/>
            <person name="Ezra D."/>
            <person name="Gonzalez J."/>
            <person name="Henrissat B."/>
            <person name="Kuo A."/>
            <person name="Liang C."/>
            <person name="Lipzen A."/>
            <person name="Lutzoni F."/>
            <person name="Magnuson J."/>
            <person name="Mondo S."/>
            <person name="Nolan M."/>
            <person name="Ohm R."/>
            <person name="Pangilinan J."/>
            <person name="Park H.-J."/>
            <person name="Ramirez L."/>
            <person name="Alfaro M."/>
            <person name="Sun H."/>
            <person name="Tritt A."/>
            <person name="Yoshinaga Y."/>
            <person name="Zwiers L.-H."/>
            <person name="Turgeon B."/>
            <person name="Goodwin S."/>
            <person name="Spatafora J."/>
            <person name="Crous P."/>
            <person name="Grigoriev I."/>
        </authorList>
    </citation>
    <scope>NUCLEOTIDE SEQUENCE</scope>
    <source>
        <strain evidence="1">CBS 122368</strain>
    </source>
</reference>
<evidence type="ECO:0000313" key="1">
    <source>
        <dbReference type="EMBL" id="KAF2254538.1"/>
    </source>
</evidence>
<dbReference type="RefSeq" id="XP_033689542.1">
    <property type="nucleotide sequence ID" value="XM_033832675.1"/>
</dbReference>
<organism evidence="1 2">
    <name type="scientific">Trematosphaeria pertusa</name>
    <dbReference type="NCBI Taxonomy" id="390896"/>
    <lineage>
        <taxon>Eukaryota</taxon>
        <taxon>Fungi</taxon>
        <taxon>Dikarya</taxon>
        <taxon>Ascomycota</taxon>
        <taxon>Pezizomycotina</taxon>
        <taxon>Dothideomycetes</taxon>
        <taxon>Pleosporomycetidae</taxon>
        <taxon>Pleosporales</taxon>
        <taxon>Massarineae</taxon>
        <taxon>Trematosphaeriaceae</taxon>
        <taxon>Trematosphaeria</taxon>
    </lineage>
</organism>
<keyword evidence="2" id="KW-1185">Reference proteome</keyword>
<protein>
    <submittedName>
        <fullName evidence="1">Uncharacterized protein</fullName>
    </submittedName>
</protein>
<name>A0A6A6IW79_9PLEO</name>
<dbReference type="AlphaFoldDB" id="A0A6A6IW79"/>
<proteinExistence type="predicted"/>
<dbReference type="Proteomes" id="UP000800094">
    <property type="component" value="Unassembled WGS sequence"/>
</dbReference>
<dbReference type="EMBL" id="ML987190">
    <property type="protein sequence ID" value="KAF2254538.1"/>
    <property type="molecule type" value="Genomic_DNA"/>
</dbReference>
<sequence>MGFCNAPDPKVRFPFAITPDLQDLIIAEATAAATIGYREDAATTRVPRHRLQISSPVHNAPSASQAAYSSLPPPYRTRKYHDMVSVVQIACLMARRWLSLGETEVRIEIQANNDVALGRTREMTDAKVVAADPLDRPDTWTWNQSCPEAVGRLATGYGTNSKMPEMGERQRLRPVKKRKRLRMGLIKMKDRRSNRFSKAVLLRIHGAETG</sequence>